<organism evidence="1">
    <name type="scientific">Pararge aegeria</name>
    <name type="common">speckled wood butterfly</name>
    <dbReference type="NCBI Taxonomy" id="116150"/>
    <lineage>
        <taxon>Eukaryota</taxon>
        <taxon>Metazoa</taxon>
        <taxon>Ecdysozoa</taxon>
        <taxon>Arthropoda</taxon>
        <taxon>Hexapoda</taxon>
        <taxon>Insecta</taxon>
        <taxon>Pterygota</taxon>
        <taxon>Neoptera</taxon>
        <taxon>Endopterygota</taxon>
        <taxon>Lepidoptera</taxon>
        <taxon>Glossata</taxon>
        <taxon>Ditrysia</taxon>
        <taxon>Papilionoidea</taxon>
        <taxon>Nymphalidae</taxon>
        <taxon>Satyrinae</taxon>
        <taxon>Satyrini</taxon>
        <taxon>Parargina</taxon>
        <taxon>Pararge</taxon>
    </lineage>
</organism>
<protein>
    <submittedName>
        <fullName evidence="1">Uncharacterized protein</fullName>
    </submittedName>
</protein>
<reference evidence="1" key="1">
    <citation type="journal article" date="2013" name="BMC Genomics">
        <title>Unscrambling butterfly oogenesis.</title>
        <authorList>
            <person name="Carter J.M."/>
            <person name="Baker S.C."/>
            <person name="Pink R."/>
            <person name="Carter D.R."/>
            <person name="Collins A."/>
            <person name="Tomlin J."/>
            <person name="Gibbs M."/>
            <person name="Breuker C.J."/>
        </authorList>
    </citation>
    <scope>NUCLEOTIDE SEQUENCE</scope>
    <source>
        <tissue evidence="1">Ovary</tissue>
    </source>
</reference>
<dbReference type="EMBL" id="GAIX01004734">
    <property type="protein sequence ID" value="JAA87826.1"/>
    <property type="molecule type" value="Transcribed_RNA"/>
</dbReference>
<reference evidence="1" key="2">
    <citation type="submission" date="2013-05" db="EMBL/GenBank/DDBJ databases">
        <authorList>
            <person name="Carter J.-M."/>
            <person name="Baker S.C."/>
            <person name="Pink R."/>
            <person name="Carter D.R.F."/>
            <person name="Collins A."/>
            <person name="Tomlin J."/>
            <person name="Gibbs M."/>
            <person name="Breuker C.J."/>
        </authorList>
    </citation>
    <scope>NUCLEOTIDE SEQUENCE</scope>
    <source>
        <tissue evidence="1">Ovary</tissue>
    </source>
</reference>
<sequence>MFTFTTRLIFAQTDRTTYFAQPVIIANELLLAKIIVLSFKLSISANSGIVPTNQKAWQRHIVAVILRQSTPSIKNYL</sequence>
<evidence type="ECO:0000313" key="1">
    <source>
        <dbReference type="EMBL" id="JAA87826.1"/>
    </source>
</evidence>
<name>S4P776_9NEOP</name>
<dbReference type="AlphaFoldDB" id="S4P776"/>
<proteinExistence type="predicted"/>
<accession>S4P776</accession>